<evidence type="ECO:0000313" key="6">
    <source>
        <dbReference type="Proteomes" id="UP000460549"/>
    </source>
</evidence>
<evidence type="ECO:0000256" key="1">
    <source>
        <dbReference type="SAM" id="Phobius"/>
    </source>
</evidence>
<keyword evidence="1" id="KW-1133">Transmembrane helix</keyword>
<feature type="transmembrane region" description="Helical" evidence="1">
    <location>
        <begin position="393"/>
        <end position="413"/>
    </location>
</feature>
<feature type="transmembrane region" description="Helical" evidence="1">
    <location>
        <begin position="213"/>
        <end position="236"/>
    </location>
</feature>
<dbReference type="Pfam" id="PF20990">
    <property type="entry name" value="DUF2207_C"/>
    <property type="match status" value="2"/>
</dbReference>
<organism evidence="5 6">
    <name type="scientific">Bullifex porci</name>
    <dbReference type="NCBI Taxonomy" id="2606638"/>
    <lineage>
        <taxon>Bacteria</taxon>
        <taxon>Pseudomonadati</taxon>
        <taxon>Spirochaetota</taxon>
        <taxon>Spirochaetia</taxon>
        <taxon>Spirochaetales</taxon>
        <taxon>Spirochaetaceae</taxon>
        <taxon>Bullifex</taxon>
    </lineage>
</organism>
<feature type="domain" description="Predicted membrane protein YciQ-like C-terminal" evidence="4">
    <location>
        <begin position="250"/>
        <end position="415"/>
    </location>
</feature>
<dbReference type="EMBL" id="VUNN01000021">
    <property type="protein sequence ID" value="MSU06970.1"/>
    <property type="molecule type" value="Genomic_DNA"/>
</dbReference>
<feature type="domain" description="DUF2207" evidence="3">
    <location>
        <begin position="24"/>
        <end position="197"/>
    </location>
</feature>
<evidence type="ECO:0000259" key="3">
    <source>
        <dbReference type="Pfam" id="PF09972"/>
    </source>
</evidence>
<feature type="transmembrane region" description="Helical" evidence="1">
    <location>
        <begin position="367"/>
        <end position="387"/>
    </location>
</feature>
<keyword evidence="1" id="KW-0472">Membrane</keyword>
<protein>
    <submittedName>
        <fullName evidence="5">DUF2207 domain-containing protein</fullName>
    </submittedName>
</protein>
<evidence type="ECO:0000256" key="2">
    <source>
        <dbReference type="SAM" id="SignalP"/>
    </source>
</evidence>
<feature type="chain" id="PRO_5030905216" evidence="2">
    <location>
        <begin position="20"/>
        <end position="612"/>
    </location>
</feature>
<feature type="transmembrane region" description="Helical" evidence="1">
    <location>
        <begin position="425"/>
        <end position="450"/>
    </location>
</feature>
<dbReference type="InterPro" id="IPR048389">
    <property type="entry name" value="YciQ-like_C"/>
</dbReference>
<name>A0A7X2PEP8_9SPIO</name>
<evidence type="ECO:0000259" key="4">
    <source>
        <dbReference type="Pfam" id="PF20990"/>
    </source>
</evidence>
<feature type="domain" description="Predicted membrane protein YciQ-like C-terminal" evidence="4">
    <location>
        <begin position="428"/>
        <end position="539"/>
    </location>
</feature>
<dbReference type="RefSeq" id="WP_154426276.1">
    <property type="nucleotide sequence ID" value="NZ_VUNN01000021.1"/>
</dbReference>
<comment type="caution">
    <text evidence="5">The sequence shown here is derived from an EMBL/GenBank/DDBJ whole genome shotgun (WGS) entry which is preliminary data.</text>
</comment>
<proteinExistence type="predicted"/>
<feature type="transmembrane region" description="Helical" evidence="1">
    <location>
        <begin position="456"/>
        <end position="479"/>
    </location>
</feature>
<evidence type="ECO:0000313" key="5">
    <source>
        <dbReference type="EMBL" id="MSU06970.1"/>
    </source>
</evidence>
<gene>
    <name evidence="5" type="ORF">FYJ80_09330</name>
</gene>
<keyword evidence="2" id="KW-0732">Signal</keyword>
<dbReference type="Proteomes" id="UP000460549">
    <property type="component" value="Unassembled WGS sequence"/>
</dbReference>
<reference evidence="5 6" key="1">
    <citation type="submission" date="2019-08" db="EMBL/GenBank/DDBJ databases">
        <title>In-depth cultivation of the pig gut microbiome towards novel bacterial diversity and tailored functional studies.</title>
        <authorList>
            <person name="Wylensek D."/>
            <person name="Hitch T.C.A."/>
            <person name="Clavel T."/>
        </authorList>
    </citation>
    <scope>NUCLEOTIDE SEQUENCE [LARGE SCALE GENOMIC DNA]</scope>
    <source>
        <strain evidence="5 6">NM-380-WT-3C1</strain>
    </source>
</reference>
<dbReference type="AlphaFoldDB" id="A0A7X2PEP8"/>
<dbReference type="InterPro" id="IPR018702">
    <property type="entry name" value="DUF2207"/>
</dbReference>
<accession>A0A7X2PEP8</accession>
<keyword evidence="6" id="KW-1185">Reference proteome</keyword>
<keyword evidence="1" id="KW-0812">Transmembrane</keyword>
<feature type="signal peptide" evidence="2">
    <location>
        <begin position="1"/>
        <end position="19"/>
    </location>
</feature>
<dbReference type="Pfam" id="PF09972">
    <property type="entry name" value="DUF2207"/>
    <property type="match status" value="1"/>
</dbReference>
<sequence length="612" mass="69100">MKKLFAIIALCFVLFTLQAESFYIENYDISITVEENRVYRVTENIDMYYTSPSHGFYRDIPVNYDSGFRAILSNIDVNATWDEEENNDYISIKIGDADRLVEGRQHYTISYDYDLGADIYPDYDEFYFNIIGPEWNCNINNVSFNVDFPKPIDRNKIWLTFGEYGSTSQIKYSFDGSRSVSGSLSGLNNNQALTLRVEMDEGYFVGARVPKDYSALGLSITAISAIIVLIILIVLYKKYGVDKPIVIVPRFEPPEGLSPLAVGYIYDSSADDRDFSAMIFYWADKGYIKIEDDNKSFILHKVKDLDSAPDEEKTLFNALFGSRDSLSTKEIASTNLGLILQNKVKPSLVRRFSKGEQSLKAKKSERMSNLAAIIAIIFAIVSGIAINIGDMEFAVFCVFINIFYFAICSVLVWSASRKHEISTPLTILFAIIMIVMTLIVTAVTFSFAITVRCTPIFVFISCAISSILIAVAAILSQLITKRSEYGQKIVEEILGYREFIEKVEIDQLKTLIDQDPEYYYHNLSYAIALGLEDKWSKKFENLFFTQASWYYSSNPILDYYFYTRMFRRFNSSYTSKLITSGFEGKSSGGSITFSGSSGFSGGGFGGGGGRSW</sequence>